<proteinExistence type="predicted"/>
<organism evidence="2 3">
    <name type="scientific">Agrocybe pediades</name>
    <dbReference type="NCBI Taxonomy" id="84607"/>
    <lineage>
        <taxon>Eukaryota</taxon>
        <taxon>Fungi</taxon>
        <taxon>Dikarya</taxon>
        <taxon>Basidiomycota</taxon>
        <taxon>Agaricomycotina</taxon>
        <taxon>Agaricomycetes</taxon>
        <taxon>Agaricomycetidae</taxon>
        <taxon>Agaricales</taxon>
        <taxon>Agaricineae</taxon>
        <taxon>Strophariaceae</taxon>
        <taxon>Agrocybe</taxon>
    </lineage>
</organism>
<sequence>MKFTLPFIAAVVAFASQALASPAPQTTTTPATIICPFTTPSTTGPPQTVLQCDSGFFCCQILGNDAFCVTESFPGNQGCPRLPANPPSA</sequence>
<name>A0A8H4VL65_9AGAR</name>
<dbReference type="Proteomes" id="UP000521872">
    <property type="component" value="Unassembled WGS sequence"/>
</dbReference>
<dbReference type="AlphaFoldDB" id="A0A8H4VL65"/>
<keyword evidence="1" id="KW-0732">Signal</keyword>
<gene>
    <name evidence="2" type="ORF">D9613_004010</name>
</gene>
<comment type="caution">
    <text evidence="2">The sequence shown here is derived from an EMBL/GenBank/DDBJ whole genome shotgun (WGS) entry which is preliminary data.</text>
</comment>
<evidence type="ECO:0000313" key="3">
    <source>
        <dbReference type="Proteomes" id="UP000521872"/>
    </source>
</evidence>
<feature type="chain" id="PRO_5034670492" evidence="1">
    <location>
        <begin position="21"/>
        <end position="89"/>
    </location>
</feature>
<evidence type="ECO:0000256" key="1">
    <source>
        <dbReference type="SAM" id="SignalP"/>
    </source>
</evidence>
<accession>A0A8H4VL65</accession>
<keyword evidence="3" id="KW-1185">Reference proteome</keyword>
<reference evidence="2 3" key="1">
    <citation type="submission" date="2019-12" db="EMBL/GenBank/DDBJ databases">
        <authorList>
            <person name="Floudas D."/>
            <person name="Bentzer J."/>
            <person name="Ahren D."/>
            <person name="Johansson T."/>
            <person name="Persson P."/>
            <person name="Tunlid A."/>
        </authorList>
    </citation>
    <scope>NUCLEOTIDE SEQUENCE [LARGE SCALE GENOMIC DNA]</scope>
    <source>
        <strain evidence="2 3">CBS 102.39</strain>
    </source>
</reference>
<feature type="signal peptide" evidence="1">
    <location>
        <begin position="1"/>
        <end position="20"/>
    </location>
</feature>
<evidence type="ECO:0000313" key="2">
    <source>
        <dbReference type="EMBL" id="KAF4611909.1"/>
    </source>
</evidence>
<dbReference type="EMBL" id="JAACJL010000057">
    <property type="protein sequence ID" value="KAF4611909.1"/>
    <property type="molecule type" value="Genomic_DNA"/>
</dbReference>
<protein>
    <submittedName>
        <fullName evidence="2">Uncharacterized protein</fullName>
    </submittedName>
</protein>